<dbReference type="GeneID" id="63693205"/>
<evidence type="ECO:0000313" key="2">
    <source>
        <dbReference type="EMBL" id="EYE91437.1"/>
    </source>
</evidence>
<dbReference type="EMBL" id="KK088445">
    <property type="protein sequence ID" value="EYE91437.1"/>
    <property type="molecule type" value="Genomic_DNA"/>
</dbReference>
<evidence type="ECO:0000313" key="3">
    <source>
        <dbReference type="Proteomes" id="UP000019804"/>
    </source>
</evidence>
<keyword evidence="1" id="KW-0812">Transmembrane</keyword>
<gene>
    <name evidence="2" type="ORF">EURHEDRAFT_244674</name>
</gene>
<feature type="transmembrane region" description="Helical" evidence="1">
    <location>
        <begin position="140"/>
        <end position="159"/>
    </location>
</feature>
<keyword evidence="1" id="KW-0472">Membrane</keyword>
<proteinExistence type="predicted"/>
<protein>
    <submittedName>
        <fullName evidence="2">Uncharacterized protein</fullName>
    </submittedName>
</protein>
<dbReference type="AlphaFoldDB" id="A0A017S3A1"/>
<keyword evidence="3" id="KW-1185">Reference proteome</keyword>
<name>A0A017S3A1_ASPRC</name>
<feature type="transmembrane region" description="Helical" evidence="1">
    <location>
        <begin position="103"/>
        <end position="120"/>
    </location>
</feature>
<keyword evidence="1" id="KW-1133">Transmembrane helix</keyword>
<organism evidence="2 3">
    <name type="scientific">Aspergillus ruber (strain CBS 135680)</name>
    <dbReference type="NCBI Taxonomy" id="1388766"/>
    <lineage>
        <taxon>Eukaryota</taxon>
        <taxon>Fungi</taxon>
        <taxon>Dikarya</taxon>
        <taxon>Ascomycota</taxon>
        <taxon>Pezizomycotina</taxon>
        <taxon>Eurotiomycetes</taxon>
        <taxon>Eurotiomycetidae</taxon>
        <taxon>Eurotiales</taxon>
        <taxon>Aspergillaceae</taxon>
        <taxon>Aspergillus</taxon>
        <taxon>Aspergillus subgen. Aspergillus</taxon>
    </lineage>
</organism>
<evidence type="ECO:0000256" key="1">
    <source>
        <dbReference type="SAM" id="Phobius"/>
    </source>
</evidence>
<accession>A0A017S3A1</accession>
<dbReference type="RefSeq" id="XP_040635127.1">
    <property type="nucleotide sequence ID" value="XM_040778081.1"/>
</dbReference>
<reference evidence="3" key="1">
    <citation type="journal article" date="2014" name="Nat. Commun.">
        <title>Genomic adaptations of the halophilic Dead Sea filamentous fungus Eurotium rubrum.</title>
        <authorList>
            <person name="Kis-Papo T."/>
            <person name="Weig A.R."/>
            <person name="Riley R."/>
            <person name="Persoh D."/>
            <person name="Salamov A."/>
            <person name="Sun H."/>
            <person name="Lipzen A."/>
            <person name="Wasser S.P."/>
            <person name="Rambold G."/>
            <person name="Grigoriev I.V."/>
            <person name="Nevo E."/>
        </authorList>
    </citation>
    <scope>NUCLEOTIDE SEQUENCE [LARGE SCALE GENOMIC DNA]</scope>
    <source>
        <strain evidence="3">CBS 135680</strain>
    </source>
</reference>
<sequence>MIPRSCKAARWREFVWLVSWPDKKKKRKRGTGALQALKCLDNLDPAGLIDELAIQLWPRGARFAVLHVVPNRLSLASIRRSCVFSDGALSAFGQREVKSTFTLLYPSIGGWWAVSSIFVFSFQKDLFTFPRSSRERSRWLFSPGSLCFGPILSFPLLWVPDHGHRLLYSSDTT</sequence>
<dbReference type="Proteomes" id="UP000019804">
    <property type="component" value="Unassembled WGS sequence"/>
</dbReference>
<dbReference type="HOGENOM" id="CLU_1547216_0_0_1"/>